<dbReference type="AlphaFoldDB" id="A0A652YRY3"/>
<evidence type="ECO:0000313" key="1">
    <source>
        <dbReference type="EMBL" id="TYQ05907.1"/>
    </source>
</evidence>
<sequence length="285" mass="30696">MLMLRRWFAIMIVVLAVAGIWQLTTPDRPVAVIVDAETLECATPYPIGPLQATPRATVPDDFVPVAAVTCDPIVSGDVAADRTVSFSEHSWEGDFGWAVELLNRSSSHRTGFPGCGDNDSLAVLEEFWLVDDRGRAIRPGYPSDSCGLPKPGGLAAVKELTPVGSTEHRIPLSDDQIYELSNCRPTYHPPTTGTTMPTSLSVGSYFCRFSSTEFVGTSSTMETIDGLPPAPDCDAVATEVASTNYVDSFTNQEQLLTVELDGCRRVIADGYAPLQASDELLESFG</sequence>
<organism evidence="1">
    <name type="scientific">Nocardia globerula</name>
    <dbReference type="NCBI Taxonomy" id="1818"/>
    <lineage>
        <taxon>Bacteria</taxon>
        <taxon>Bacillati</taxon>
        <taxon>Actinomycetota</taxon>
        <taxon>Actinomycetes</taxon>
        <taxon>Mycobacteriales</taxon>
        <taxon>Nocardiaceae</taxon>
        <taxon>Nocardia</taxon>
    </lineage>
</organism>
<reference evidence="1" key="1">
    <citation type="submission" date="2019-07" db="EMBL/GenBank/DDBJ databases">
        <title>Genomic Encyclopedia of Type Strains, Phase IV (KMG-IV): sequencing the most valuable type-strain genomes for metagenomic binning, comparative biology and taxonomic classification.</title>
        <authorList>
            <person name="Goeker M."/>
        </authorList>
    </citation>
    <scope>NUCLEOTIDE SEQUENCE</scope>
    <source>
        <strain evidence="1">DSM 44596</strain>
    </source>
</reference>
<proteinExistence type="predicted"/>
<protein>
    <submittedName>
        <fullName evidence="1">Uncharacterized protein</fullName>
    </submittedName>
</protein>
<accession>A0A652YRY3</accession>
<comment type="caution">
    <text evidence="1">The sequence shown here is derived from an EMBL/GenBank/DDBJ whole genome shotgun (WGS) entry which is preliminary data.</text>
</comment>
<gene>
    <name evidence="1" type="ORF">FNL38_10236</name>
</gene>
<dbReference type="EMBL" id="VNIQ01000002">
    <property type="protein sequence ID" value="TYQ05907.1"/>
    <property type="molecule type" value="Genomic_DNA"/>
</dbReference>
<name>A0A652YRY3_NOCGL</name>